<gene>
    <name evidence="1" type="ORF">IT882_03070</name>
</gene>
<evidence type="ECO:0000313" key="1">
    <source>
        <dbReference type="EMBL" id="QPE05101.1"/>
    </source>
</evidence>
<evidence type="ECO:0000313" key="2">
    <source>
        <dbReference type="Proteomes" id="UP000594480"/>
    </source>
</evidence>
<accession>A0A7S8RHH9</accession>
<dbReference type="KEGG" id="msf:IT882_03070"/>
<dbReference type="Proteomes" id="UP000594480">
    <property type="component" value="Chromosome"/>
</dbReference>
<dbReference type="InterPro" id="IPR011335">
    <property type="entry name" value="Restrct_endonuc-II-like"/>
</dbReference>
<dbReference type="AlphaFoldDB" id="A0A7S8RHH9"/>
<reference evidence="1 2" key="1">
    <citation type="submission" date="2020-11" db="EMBL/GenBank/DDBJ databases">
        <title>Amino acid is mineralized and recycled by bacteria in oceanic microbiome.</title>
        <authorList>
            <person name="Zheng L.Y."/>
        </authorList>
    </citation>
    <scope>NUCLEOTIDE SEQUENCE [LARGE SCALE GENOMIC DNA]</scope>
    <source>
        <strain evidence="1 2">A32-1</strain>
    </source>
</reference>
<organism evidence="1 2">
    <name type="scientific">Microbacterium schleiferi</name>
    <dbReference type="NCBI Taxonomy" id="69362"/>
    <lineage>
        <taxon>Bacteria</taxon>
        <taxon>Bacillati</taxon>
        <taxon>Actinomycetota</taxon>
        <taxon>Actinomycetes</taxon>
        <taxon>Micrococcales</taxon>
        <taxon>Microbacteriaceae</taxon>
        <taxon>Microbacterium</taxon>
    </lineage>
</organism>
<protein>
    <recommendedName>
        <fullName evidence="3">DUF559 domain-containing protein</fullName>
    </recommendedName>
</protein>
<proteinExistence type="predicted"/>
<dbReference type="SUPFAM" id="SSF52980">
    <property type="entry name" value="Restriction endonuclease-like"/>
    <property type="match status" value="1"/>
</dbReference>
<dbReference type="EMBL" id="CP064760">
    <property type="protein sequence ID" value="QPE05101.1"/>
    <property type="molecule type" value="Genomic_DNA"/>
</dbReference>
<keyword evidence="2" id="KW-1185">Reference proteome</keyword>
<dbReference type="RefSeq" id="WP_195693120.1">
    <property type="nucleotide sequence ID" value="NZ_CP064760.1"/>
</dbReference>
<evidence type="ECO:0008006" key="3">
    <source>
        <dbReference type="Google" id="ProtNLM"/>
    </source>
</evidence>
<sequence length="273" mass="30495">MTTSELRAEGWSKRRIARAVDRGELLHLHRDAYCAPDLPLPCIEAGRLGARLTCTSELERLGVFVMTHPDRVHVHLPRSAALRNPQSARAKRHWMILNRPRPRGALCVSPLDALIHAVGCQEPRAAVASLDSALHRRVLRRSELDELFAALPARHGVLWRLLDERAESGPESLLRLILRSIGCRYDVQVTIAGVGRVDFVVNGWLIVECDSREFHGDWAAQRRDHVRDLASAALGFATLRVTAEDIMWRPDEVRRALTGLLRSPGGRRGPIAG</sequence>
<name>A0A7S8RHH9_9MICO</name>
<dbReference type="Gene3D" id="3.40.960.10">
    <property type="entry name" value="VSR Endonuclease"/>
    <property type="match status" value="1"/>
</dbReference>